<feature type="compositionally biased region" description="Basic and acidic residues" evidence="1">
    <location>
        <begin position="89"/>
        <end position="112"/>
    </location>
</feature>
<name>A0A9J5WZ26_SOLCO</name>
<evidence type="ECO:0000313" key="2">
    <source>
        <dbReference type="EMBL" id="KAG5580639.1"/>
    </source>
</evidence>
<dbReference type="EMBL" id="JACXVP010000010">
    <property type="protein sequence ID" value="KAG5580639.1"/>
    <property type="molecule type" value="Genomic_DNA"/>
</dbReference>
<dbReference type="OrthoDB" id="1743486at2759"/>
<sequence length="203" mass="22823">MKKDPKTKSLYGQELLNFISQTIHEYGTAPPKELIADSSVKHMARRISNLDGNKEELINDYLEGVRRNVLLNTTHYEKSDTSMMSETSNDTRDDLKGALPSEPKEPNSGDTLKETEDFLFGMTKKGHIRSLAIQHISLIEPLYGLARNRAASLHTLSSVISADKNKIKIDPRLNIVRSNDKSSDISNKDIPYASEMDFNLNDT</sequence>
<evidence type="ECO:0000256" key="1">
    <source>
        <dbReference type="SAM" id="MobiDB-lite"/>
    </source>
</evidence>
<proteinExistence type="predicted"/>
<reference evidence="2 3" key="1">
    <citation type="submission" date="2020-09" db="EMBL/GenBank/DDBJ databases">
        <title>De no assembly of potato wild relative species, Solanum commersonii.</title>
        <authorList>
            <person name="Cho K."/>
        </authorList>
    </citation>
    <scope>NUCLEOTIDE SEQUENCE [LARGE SCALE GENOMIC DNA]</scope>
    <source>
        <strain evidence="2">LZ3.2</strain>
        <tissue evidence="2">Leaf</tissue>
    </source>
</reference>
<gene>
    <name evidence="2" type="ORF">H5410_051266</name>
</gene>
<keyword evidence="3" id="KW-1185">Reference proteome</keyword>
<evidence type="ECO:0000313" key="3">
    <source>
        <dbReference type="Proteomes" id="UP000824120"/>
    </source>
</evidence>
<organism evidence="2 3">
    <name type="scientific">Solanum commersonii</name>
    <name type="common">Commerson's wild potato</name>
    <name type="synonym">Commerson's nightshade</name>
    <dbReference type="NCBI Taxonomy" id="4109"/>
    <lineage>
        <taxon>Eukaryota</taxon>
        <taxon>Viridiplantae</taxon>
        <taxon>Streptophyta</taxon>
        <taxon>Embryophyta</taxon>
        <taxon>Tracheophyta</taxon>
        <taxon>Spermatophyta</taxon>
        <taxon>Magnoliopsida</taxon>
        <taxon>eudicotyledons</taxon>
        <taxon>Gunneridae</taxon>
        <taxon>Pentapetalae</taxon>
        <taxon>asterids</taxon>
        <taxon>lamiids</taxon>
        <taxon>Solanales</taxon>
        <taxon>Solanaceae</taxon>
        <taxon>Solanoideae</taxon>
        <taxon>Solaneae</taxon>
        <taxon>Solanum</taxon>
    </lineage>
</organism>
<dbReference type="Proteomes" id="UP000824120">
    <property type="component" value="Chromosome 10"/>
</dbReference>
<feature type="region of interest" description="Disordered" evidence="1">
    <location>
        <begin position="77"/>
        <end position="112"/>
    </location>
</feature>
<dbReference type="AlphaFoldDB" id="A0A9J5WZ26"/>
<protein>
    <submittedName>
        <fullName evidence="2">Uncharacterized protein</fullName>
    </submittedName>
</protein>
<accession>A0A9J5WZ26</accession>
<comment type="caution">
    <text evidence="2">The sequence shown here is derived from an EMBL/GenBank/DDBJ whole genome shotgun (WGS) entry which is preliminary data.</text>
</comment>